<dbReference type="PANTHER" id="PTHR30203">
    <property type="entry name" value="OUTER MEMBRANE CATION EFFLUX PROTEIN"/>
    <property type="match status" value="1"/>
</dbReference>
<keyword evidence="3" id="KW-1185">Reference proteome</keyword>
<gene>
    <name evidence="2" type="ORF">DVJ77_06615</name>
</gene>
<dbReference type="AlphaFoldDB" id="A0A369UPA4"/>
<dbReference type="Gene3D" id="2.20.200.10">
    <property type="entry name" value="Outer membrane efflux proteins (OEP)"/>
    <property type="match status" value="1"/>
</dbReference>
<accession>A0A369UPA4</accession>
<dbReference type="OrthoDB" id="9770517at2"/>
<name>A0A369UPA4_9GAMM</name>
<comment type="caution">
    <text evidence="2">The sequence shown here is derived from an EMBL/GenBank/DDBJ whole genome shotgun (WGS) entry which is preliminary data.</text>
</comment>
<protein>
    <submittedName>
        <fullName evidence="2">TolC family protein</fullName>
    </submittedName>
</protein>
<evidence type="ECO:0000256" key="1">
    <source>
        <dbReference type="ARBA" id="ARBA00007613"/>
    </source>
</evidence>
<comment type="similarity">
    <text evidence="1">Belongs to the outer membrane factor (OMF) (TC 1.B.17) family.</text>
</comment>
<evidence type="ECO:0000313" key="3">
    <source>
        <dbReference type="Proteomes" id="UP000253782"/>
    </source>
</evidence>
<proteinExistence type="inferred from homology"/>
<dbReference type="EMBL" id="QQAH01000005">
    <property type="protein sequence ID" value="RDD82592.1"/>
    <property type="molecule type" value="Genomic_DNA"/>
</dbReference>
<dbReference type="InterPro" id="IPR003423">
    <property type="entry name" value="OMP_efflux"/>
</dbReference>
<dbReference type="Pfam" id="PF02321">
    <property type="entry name" value="OEP"/>
    <property type="match status" value="2"/>
</dbReference>
<dbReference type="GO" id="GO:0015562">
    <property type="term" value="F:efflux transmembrane transporter activity"/>
    <property type="evidence" value="ECO:0007669"/>
    <property type="project" value="InterPro"/>
</dbReference>
<evidence type="ECO:0000313" key="2">
    <source>
        <dbReference type="EMBL" id="RDD82592.1"/>
    </source>
</evidence>
<dbReference type="Gene3D" id="1.20.1600.10">
    <property type="entry name" value="Outer membrane efflux proteins (OEP)"/>
    <property type="match status" value="1"/>
</dbReference>
<dbReference type="SUPFAM" id="SSF56954">
    <property type="entry name" value="Outer membrane efflux proteins (OEP)"/>
    <property type="match status" value="1"/>
</dbReference>
<organism evidence="2 3">
    <name type="scientific">Dyella tabacisoli</name>
    <dbReference type="NCBI Taxonomy" id="2282381"/>
    <lineage>
        <taxon>Bacteria</taxon>
        <taxon>Pseudomonadati</taxon>
        <taxon>Pseudomonadota</taxon>
        <taxon>Gammaproteobacteria</taxon>
        <taxon>Lysobacterales</taxon>
        <taxon>Rhodanobacteraceae</taxon>
        <taxon>Dyella</taxon>
    </lineage>
</organism>
<dbReference type="InterPro" id="IPR010131">
    <property type="entry name" value="MdtP/NodT-like"/>
</dbReference>
<reference evidence="2 3" key="1">
    <citation type="submission" date="2018-07" db="EMBL/GenBank/DDBJ databases">
        <title>Dyella tabacisoli L4-6T, whole genome shotgun sequence.</title>
        <authorList>
            <person name="Zhou X.-K."/>
            <person name="Li W.-J."/>
            <person name="Duan Y.-Q."/>
        </authorList>
    </citation>
    <scope>NUCLEOTIDE SEQUENCE [LARGE SCALE GENOMIC DNA]</scope>
    <source>
        <strain evidence="2 3">L4-6</strain>
    </source>
</reference>
<dbReference type="Proteomes" id="UP000253782">
    <property type="component" value="Unassembled WGS sequence"/>
</dbReference>
<sequence length="484" mass="52358">MHRSFVSQLPIPLSSAIASLSRCSNTHRALLLALSLSVLAGCAVAPLPELKPPVPGEWRNAPAGGVAAAPADLRGWWQALGDPELDALIARALKDNLDVAQATERLMMARGLNRHARDGYLPNLHAKTNDVINPDTSASYFVVGFDAQWELPLFGAWQSAQRVAQGQLNGAQAALHGAQVSLVAEVSRRWIELRSAQRQAQAFTAIRDAQREKLRLLQVRQQLQLAPSIEIAKAQAELARAEAALAEPTQTINASVQQLAVLVGQSEPDPQWLQPGPQPQLGQWQLASAPADLLRTRPEIASAEAEVLRAAGQLGLSRADMYPHIGIGTSLQWSVNTASNHRARTGEGIYSIGPIIDIPLFDWGQRVANAHAKDHELRAAVFAYRQAVLQGVAEAETALGNLEQLRLRELASQQVTQATEQGMVAMRKRNELGLASTLDMQDNLIEGQRTELELVNVRAARSLAYVALYKALGGAPLPQKTDAN</sequence>